<dbReference type="Pfam" id="PF20431">
    <property type="entry name" value="E_motif"/>
    <property type="match status" value="1"/>
</dbReference>
<sequence length="1217" mass="134750">MQMCSVPIRTPSWFSTRKLLEQKLSDLHKCTNLNQVKQLHAQILKSNLHVDLFVVPKLISAFSLCRQMLLATNAFNQVQYPNVHLYNTMIRAHSHNSQPSQAFATFFAMQRDGHYADNFTFPFLLKVCTGNVWLPVIESVHAQIEKFGFMSDVFVPNSLIDSYSKCGSCGISAAKKLFVSMGARRDVVSWNSMISGLAKGGLYEEARKVFDEMPEKDGISWNTMLDGYVKVGKMDDAFKLFDEMPERNVVSWSTMVLGYCKAGDMEMARMLFDKMPVKNLVSWTIIVSGFAEKGLAREAISLFDQMEKACLKLDNGTVMSILAACAESGLLGLGEKIHASIKNNNFKCTTEISNALVDMYAKCGRLNIAYDVFNDIKNKDVVSWNAMLQGLAMHGHGVKALELFKRMKEEGFSPNKVTMIGVLCACTHAGLIDDGIRYFSTMERDYTLVPEVEHYGCMVDLLGRKGRLEEAIRLIRNMPMAPNAIIWGTLLGACRMHNAVELAREVLDHLVELEPTDSGNFSMLSNIYAAAGDWNCVANTRLRMRSIGTKKPSGASSIEVNNEVHEFTVFDRSHPKSDNIYQVLMEGHGQADIHDCTIKLRVNPQKQRDKVCIGCGAGFGGDRPTAALKLLQRVKNLNYLVLECLAERTLADHYQVMLSGGDGYDPRIADWMKLLLPLAMKRNICIITNMGAMDPPAAQQNVIEVAGSLGLNVSVAVAYEGSVKESGISTYMGGAPIVECLEKYHPNVIITSRVADAALFLAPMVYELGWNWDDFPLLAQGILAGHLLECGCQLTGGYFMHPGDKYRSMSFQQLLNISLPYAEVECDGKLTVAKPEESGGLLNFSTCAEQLLYEIGNPSAYITPDLVVDFSNVSFCSISSSRVLCSGAKPSIQGVPEKLLQLAPKDCGWKGWGEISYGGRECVLRAKAAEYLVRSWMEELLIGINRHIVSYTIGLDSLKASSNGSNCVEDIRLRMDGLFEQKEHALLFVKEFTALYTNGPAGGGGISTGYKKEIVLEKQLVGRENIFWQTEVTCTEAVKLDSQSTDLQKDPAEACSSPRVTLPCPISDHADELCTGSLPPEMGHSPIPSGQEIALYNVAHSRAGDKGNDLNFSLIPHCPSDIERLKMIITPEWVMRVLSVLHNSTRFHSSNADEKRNEWVSEDVKVEIYEVKGIHSLNVVVRNILDGGVNCSRRIDRHGKTISDLILNQLIVLPPEQ</sequence>
<dbReference type="Gene3D" id="1.25.40.10">
    <property type="entry name" value="Tetratricopeptide repeat domain"/>
    <property type="match status" value="4"/>
</dbReference>
<dbReference type="Pfam" id="PF13041">
    <property type="entry name" value="PPR_2"/>
    <property type="match status" value="2"/>
</dbReference>
<evidence type="ECO:0000256" key="3">
    <source>
        <dbReference type="PROSITE-ProRule" id="PRU00708"/>
    </source>
</evidence>
<keyword evidence="2" id="KW-0677">Repeat</keyword>
<dbReference type="FunFam" id="1.25.40.10:FF:000125">
    <property type="entry name" value="Pentatricopeptide repeat-containing protein"/>
    <property type="match status" value="1"/>
</dbReference>
<dbReference type="STRING" id="3659.A0A0A0L7H7"/>
<reference evidence="6 7" key="4">
    <citation type="journal article" date="2011" name="BMC Genomics">
        <title>RNA-Seq improves annotation of protein-coding genes in the cucumber genome.</title>
        <authorList>
            <person name="Li Z."/>
            <person name="Zhang Z."/>
            <person name="Yan P."/>
            <person name="Huang S."/>
            <person name="Fei Z."/>
            <person name="Lin K."/>
        </authorList>
    </citation>
    <scope>NUCLEOTIDE SEQUENCE [LARGE SCALE GENOMIC DNA]</scope>
    <source>
        <strain evidence="7">cv. 9930</strain>
    </source>
</reference>
<feature type="repeat" description="PPR" evidence="3">
    <location>
        <begin position="217"/>
        <end position="251"/>
    </location>
</feature>
<dbReference type="GO" id="GO:0003729">
    <property type="term" value="F:mRNA binding"/>
    <property type="evidence" value="ECO:0007669"/>
    <property type="project" value="UniProtKB-ARBA"/>
</dbReference>
<feature type="repeat" description="PPR" evidence="3">
    <location>
        <begin position="380"/>
        <end position="414"/>
    </location>
</feature>
<dbReference type="InterPro" id="IPR046849">
    <property type="entry name" value="E2_motif"/>
</dbReference>
<reference evidence="6 7" key="1">
    <citation type="journal article" date="2009" name="Nat. Genet.">
        <title>The genome of the cucumber, Cucumis sativus L.</title>
        <authorList>
            <person name="Huang S."/>
            <person name="Li R."/>
            <person name="Zhang Z."/>
            <person name="Li L."/>
            <person name="Gu X."/>
            <person name="Fan W."/>
            <person name="Lucas W.J."/>
            <person name="Wang X."/>
            <person name="Xie B."/>
            <person name="Ni P."/>
            <person name="Ren Y."/>
            <person name="Zhu H."/>
            <person name="Li J."/>
            <person name="Lin K."/>
            <person name="Jin W."/>
            <person name="Fei Z."/>
            <person name="Li G."/>
            <person name="Staub J."/>
            <person name="Kilian A."/>
            <person name="van der Vossen E.A."/>
            <person name="Wu Y."/>
            <person name="Guo J."/>
            <person name="He J."/>
            <person name="Jia Z."/>
            <person name="Ren Y."/>
            <person name="Tian G."/>
            <person name="Lu Y."/>
            <person name="Ruan J."/>
            <person name="Qian W."/>
            <person name="Wang M."/>
            <person name="Huang Q."/>
            <person name="Li B."/>
            <person name="Xuan Z."/>
            <person name="Cao J."/>
            <person name="Asan"/>
            <person name="Wu Z."/>
            <person name="Zhang J."/>
            <person name="Cai Q."/>
            <person name="Bai Y."/>
            <person name="Zhao B."/>
            <person name="Han Y."/>
            <person name="Li Y."/>
            <person name="Li X."/>
            <person name="Wang S."/>
            <person name="Shi Q."/>
            <person name="Liu S."/>
            <person name="Cho W.K."/>
            <person name="Kim J.Y."/>
            <person name="Xu Y."/>
            <person name="Heller-Uszynska K."/>
            <person name="Miao H."/>
            <person name="Cheng Z."/>
            <person name="Zhang S."/>
            <person name="Wu J."/>
            <person name="Yang Y."/>
            <person name="Kang H."/>
            <person name="Li M."/>
            <person name="Liang H."/>
            <person name="Ren X."/>
            <person name="Shi Z."/>
            <person name="Wen M."/>
            <person name="Jian M."/>
            <person name="Yang H."/>
            <person name="Zhang G."/>
            <person name="Yang Z."/>
            <person name="Chen R."/>
            <person name="Liu S."/>
            <person name="Li J."/>
            <person name="Ma L."/>
            <person name="Liu H."/>
            <person name="Zhou Y."/>
            <person name="Zhao J."/>
            <person name="Fang X."/>
            <person name="Li G."/>
            <person name="Fang L."/>
            <person name="Li Y."/>
            <person name="Liu D."/>
            <person name="Zheng H."/>
            <person name="Zhang Y."/>
            <person name="Qin N."/>
            <person name="Li Z."/>
            <person name="Yang G."/>
            <person name="Yang S."/>
            <person name="Bolund L."/>
            <person name="Kristiansen K."/>
            <person name="Zheng H."/>
            <person name="Li S."/>
            <person name="Zhang X."/>
            <person name="Yang H."/>
            <person name="Wang J."/>
            <person name="Sun R."/>
            <person name="Zhang B."/>
            <person name="Jiang S."/>
            <person name="Wang J."/>
            <person name="Du Y."/>
            <person name="Li S."/>
        </authorList>
    </citation>
    <scope>NUCLEOTIDE SEQUENCE [LARGE SCALE GENOMIC DNA]</scope>
    <source>
        <strain evidence="7">cv. 9930</strain>
    </source>
</reference>
<dbReference type="EMBL" id="CM002924">
    <property type="protein sequence ID" value="KGN56532.1"/>
    <property type="molecule type" value="Genomic_DNA"/>
</dbReference>
<dbReference type="Pfam" id="PF01535">
    <property type="entry name" value="PPR"/>
    <property type="match status" value="5"/>
</dbReference>
<dbReference type="PROSITE" id="PS51375">
    <property type="entry name" value="PPR"/>
    <property type="match status" value="5"/>
</dbReference>
<dbReference type="FunFam" id="1.25.40.10:FF:000184">
    <property type="entry name" value="Pentatricopeptide repeat-containing protein, chloroplastic"/>
    <property type="match status" value="1"/>
</dbReference>
<feature type="repeat" description="PPR" evidence="3">
    <location>
        <begin position="82"/>
        <end position="116"/>
    </location>
</feature>
<evidence type="ECO:0000313" key="6">
    <source>
        <dbReference type="EMBL" id="KGN56532.1"/>
    </source>
</evidence>
<feature type="domain" description="Acyclic terpene utilisation N-terminal" evidence="4">
    <location>
        <begin position="611"/>
        <end position="719"/>
    </location>
</feature>
<dbReference type="Gramene" id="KGN56532">
    <property type="protein sequence ID" value="KGN56532"/>
    <property type="gene ID" value="Csa_3G122560"/>
</dbReference>
<evidence type="ECO:0000259" key="5">
    <source>
        <dbReference type="Pfam" id="PF23544"/>
    </source>
</evidence>
<dbReference type="Proteomes" id="UP000029981">
    <property type="component" value="Chromosome 3"/>
</dbReference>
<dbReference type="InterPro" id="IPR046848">
    <property type="entry name" value="E_motif"/>
</dbReference>
<dbReference type="GO" id="GO:0048731">
    <property type="term" value="P:system development"/>
    <property type="evidence" value="ECO:0007669"/>
    <property type="project" value="UniProtKB-ARBA"/>
</dbReference>
<dbReference type="InterPro" id="IPR010839">
    <property type="entry name" value="AtuA_N"/>
</dbReference>
<dbReference type="Pfam" id="PF07287">
    <property type="entry name" value="AtuA"/>
    <property type="match status" value="2"/>
</dbReference>
<name>A0A0A0L7H7_CUCSA</name>
<evidence type="ECO:0000256" key="1">
    <source>
        <dbReference type="ARBA" id="ARBA00006643"/>
    </source>
</evidence>
<evidence type="ECO:0000313" key="7">
    <source>
        <dbReference type="Proteomes" id="UP000029981"/>
    </source>
</evidence>
<feature type="repeat" description="PPR" evidence="3">
    <location>
        <begin position="279"/>
        <end position="313"/>
    </location>
</feature>
<reference evidence="6 7" key="2">
    <citation type="journal article" date="2009" name="PLoS ONE">
        <title>An integrated genetic and cytogenetic map of the cucumber genome.</title>
        <authorList>
            <person name="Ren Y."/>
            <person name="Zhang Z."/>
            <person name="Liu J."/>
            <person name="Staub J.E."/>
            <person name="Han Y."/>
            <person name="Cheng Z."/>
            <person name="Li X."/>
            <person name="Lu J."/>
            <person name="Miao H."/>
            <person name="Kang H."/>
            <person name="Xie B."/>
            <person name="Gu X."/>
            <person name="Wang X."/>
            <person name="Du Y."/>
            <person name="Jin W."/>
            <person name="Huang S."/>
        </authorList>
    </citation>
    <scope>NUCLEOTIDE SEQUENCE [LARGE SCALE GENOMIC DNA]</scope>
    <source>
        <strain evidence="7">cv. 9930</strain>
    </source>
</reference>
<feature type="domain" description="AtuA-like ferredoxin-fold" evidence="5">
    <location>
        <begin position="1093"/>
        <end position="1211"/>
    </location>
</feature>
<gene>
    <name evidence="6" type="ORF">Csa_3G122560</name>
</gene>
<evidence type="ECO:0000256" key="2">
    <source>
        <dbReference type="ARBA" id="ARBA00022737"/>
    </source>
</evidence>
<dbReference type="eggNOG" id="ENOG502QS8D">
    <property type="taxonomic scope" value="Eukaryota"/>
</dbReference>
<reference evidence="6 7" key="3">
    <citation type="journal article" date="2010" name="BMC Genomics">
        <title>Transcriptome sequencing and comparative analysis of cucumber flowers with different sex types.</title>
        <authorList>
            <person name="Guo S."/>
            <person name="Zheng Y."/>
            <person name="Joung J.G."/>
            <person name="Liu S."/>
            <person name="Zhang Z."/>
            <person name="Crasta O.R."/>
            <person name="Sobral B.W."/>
            <person name="Xu Y."/>
            <person name="Huang S."/>
            <person name="Fei Z."/>
        </authorList>
    </citation>
    <scope>NUCLEOTIDE SEQUENCE [LARGE SCALE GENOMIC DNA]</scope>
    <source>
        <strain evidence="7">cv. 9930</strain>
    </source>
</reference>
<protein>
    <submittedName>
        <fullName evidence="6">Uncharacterized protein</fullName>
    </submittedName>
</protein>
<dbReference type="InterPro" id="IPR056362">
    <property type="entry name" value="AtuA-like_ferredoxin_dom"/>
</dbReference>
<dbReference type="InterPro" id="IPR002885">
    <property type="entry name" value="PPR_rpt"/>
</dbReference>
<dbReference type="PANTHER" id="PTHR47472:SF1">
    <property type="entry name" value="DUF1446-DOMAIN-CONTAINING PROTEIN"/>
    <property type="match status" value="1"/>
</dbReference>
<dbReference type="NCBIfam" id="TIGR00756">
    <property type="entry name" value="PPR"/>
    <property type="match status" value="6"/>
</dbReference>
<dbReference type="Pfam" id="PF23544">
    <property type="entry name" value="AtuA_ferredoxin"/>
    <property type="match status" value="1"/>
</dbReference>
<dbReference type="InterPro" id="IPR011990">
    <property type="entry name" value="TPR-like_helical_dom_sf"/>
</dbReference>
<feature type="repeat" description="PPR" evidence="3">
    <location>
        <begin position="186"/>
        <end position="216"/>
    </location>
</feature>
<dbReference type="Pfam" id="PF20430">
    <property type="entry name" value="Eplus_motif"/>
    <property type="match status" value="1"/>
</dbReference>
<evidence type="ECO:0000259" key="4">
    <source>
        <dbReference type="Pfam" id="PF07287"/>
    </source>
</evidence>
<comment type="similarity">
    <text evidence="1">Belongs to the PPR family. PCMP-H subfamily.</text>
</comment>
<dbReference type="FunFam" id="1.25.40.10:FF:000557">
    <property type="entry name" value="Pentatricopeptide repeat-containing protein, chloroplastic"/>
    <property type="match status" value="1"/>
</dbReference>
<feature type="domain" description="Acyclic terpene utilisation N-terminal" evidence="4">
    <location>
        <begin position="729"/>
        <end position="1024"/>
    </location>
</feature>
<dbReference type="FunFam" id="1.25.40.10:FF:000333">
    <property type="entry name" value="Pentatricopeptide repeat-containing protein"/>
    <property type="match status" value="1"/>
</dbReference>
<proteinExistence type="inferred from homology"/>
<dbReference type="AlphaFoldDB" id="A0A0A0L7H7"/>
<dbReference type="PANTHER" id="PTHR47472">
    <property type="entry name" value="PROPIONYL-COA CARBOXYLASE"/>
    <property type="match status" value="1"/>
</dbReference>
<keyword evidence="7" id="KW-1185">Reference proteome</keyword>
<accession>A0A0A0L7H7</accession>
<organism evidence="6 7">
    <name type="scientific">Cucumis sativus</name>
    <name type="common">Cucumber</name>
    <dbReference type="NCBI Taxonomy" id="3659"/>
    <lineage>
        <taxon>Eukaryota</taxon>
        <taxon>Viridiplantae</taxon>
        <taxon>Streptophyta</taxon>
        <taxon>Embryophyta</taxon>
        <taxon>Tracheophyta</taxon>
        <taxon>Spermatophyta</taxon>
        <taxon>Magnoliopsida</taxon>
        <taxon>eudicotyledons</taxon>
        <taxon>Gunneridae</taxon>
        <taxon>Pentapetalae</taxon>
        <taxon>rosids</taxon>
        <taxon>fabids</taxon>
        <taxon>Cucurbitales</taxon>
        <taxon>Cucurbitaceae</taxon>
        <taxon>Benincaseae</taxon>
        <taxon>Cucumis</taxon>
    </lineage>
</organism>